<proteinExistence type="predicted"/>
<dbReference type="KEGG" id="nno:NONO_c17600"/>
<name>W5TB22_9NOCA</name>
<dbReference type="Pfam" id="PF13730">
    <property type="entry name" value="HTH_36"/>
    <property type="match status" value="1"/>
</dbReference>
<dbReference type="GO" id="GO:0003677">
    <property type="term" value="F:DNA binding"/>
    <property type="evidence" value="ECO:0007669"/>
    <property type="project" value="UniProtKB-KW"/>
</dbReference>
<dbReference type="eggNOG" id="ENOG5031VN4">
    <property type="taxonomic scope" value="Bacteria"/>
</dbReference>
<gene>
    <name evidence="1" type="ORF">NONO_c17600</name>
</gene>
<dbReference type="InterPro" id="IPR036390">
    <property type="entry name" value="WH_DNA-bd_sf"/>
</dbReference>
<dbReference type="STRING" id="1415166.NONO_c17600"/>
<keyword evidence="2" id="KW-1185">Reference proteome</keyword>
<reference evidence="1 2" key="1">
    <citation type="journal article" date="2014" name="Appl. Environ. Microbiol.">
        <title>Insights into the Microbial Degradation of Rubber and Gutta-Percha by Analysis of the Complete Genome of Nocardia nova SH22a.</title>
        <authorList>
            <person name="Luo Q."/>
            <person name="Hiessl S."/>
            <person name="Poehlein A."/>
            <person name="Daniel R."/>
            <person name="Steinbuchel A."/>
        </authorList>
    </citation>
    <scope>NUCLEOTIDE SEQUENCE [LARGE SCALE GENOMIC DNA]</scope>
    <source>
        <strain evidence="1">SH22a</strain>
    </source>
</reference>
<protein>
    <submittedName>
        <fullName evidence="1">Putative DNA-binding protein</fullName>
    </submittedName>
</protein>
<dbReference type="Gene3D" id="1.10.10.10">
    <property type="entry name" value="Winged helix-like DNA-binding domain superfamily/Winged helix DNA-binding domain"/>
    <property type="match status" value="1"/>
</dbReference>
<dbReference type="InterPro" id="IPR036388">
    <property type="entry name" value="WH-like_DNA-bd_sf"/>
</dbReference>
<dbReference type="PATRIC" id="fig|1415166.3.peg.1783"/>
<dbReference type="Proteomes" id="UP000019150">
    <property type="component" value="Chromosome"/>
</dbReference>
<dbReference type="AlphaFoldDB" id="W5TB22"/>
<evidence type="ECO:0000313" key="1">
    <source>
        <dbReference type="EMBL" id="AHH16560.1"/>
    </source>
</evidence>
<accession>W5TB22</accession>
<dbReference type="HOGENOM" id="CLU_2094293_0_0_11"/>
<sequence length="116" mass="13289">MEAACKPVDQQEWVRILRRVRMTPGTKYLGLMMSTYANFDGTRVFPGVKKLALVMCVSEKTVKRALRELRDAGMVERVKQGNRHNGDADEYRLTVPADLLDRPMLDPEEEHMSEGH</sequence>
<dbReference type="EMBL" id="CP006850">
    <property type="protein sequence ID" value="AHH16560.1"/>
    <property type="molecule type" value="Genomic_DNA"/>
</dbReference>
<keyword evidence="1" id="KW-0238">DNA-binding</keyword>
<evidence type="ECO:0000313" key="2">
    <source>
        <dbReference type="Proteomes" id="UP000019150"/>
    </source>
</evidence>
<dbReference type="SUPFAM" id="SSF46785">
    <property type="entry name" value="Winged helix' DNA-binding domain"/>
    <property type="match status" value="1"/>
</dbReference>
<organism evidence="1 2">
    <name type="scientific">Nocardia nova SH22a</name>
    <dbReference type="NCBI Taxonomy" id="1415166"/>
    <lineage>
        <taxon>Bacteria</taxon>
        <taxon>Bacillati</taxon>
        <taxon>Actinomycetota</taxon>
        <taxon>Actinomycetes</taxon>
        <taxon>Mycobacteriales</taxon>
        <taxon>Nocardiaceae</taxon>
        <taxon>Nocardia</taxon>
    </lineage>
</organism>